<name>A0A935C5R4_9BACT</name>
<dbReference type="GO" id="GO:0005829">
    <property type="term" value="C:cytosol"/>
    <property type="evidence" value="ECO:0007669"/>
    <property type="project" value="TreeGrafter"/>
</dbReference>
<proteinExistence type="predicted"/>
<dbReference type="InterPro" id="IPR007814">
    <property type="entry name" value="PaaA_PaaC"/>
</dbReference>
<dbReference type="NCBIfam" id="TIGR02158">
    <property type="entry name" value="PA_CoA_Oxy3"/>
    <property type="match status" value="1"/>
</dbReference>
<accession>A0A935C5R4</accession>
<protein>
    <submittedName>
        <fullName evidence="1">Phenylacetate-CoA oxygenase subunit PaaC</fullName>
    </submittedName>
</protein>
<dbReference type="GO" id="GO:0010124">
    <property type="term" value="P:phenylacetate catabolic process"/>
    <property type="evidence" value="ECO:0007669"/>
    <property type="project" value="InterPro"/>
</dbReference>
<dbReference type="Pfam" id="PF05138">
    <property type="entry name" value="PaaA_PaaC"/>
    <property type="match status" value="1"/>
</dbReference>
<evidence type="ECO:0000313" key="1">
    <source>
        <dbReference type="EMBL" id="MBK6263964.1"/>
    </source>
</evidence>
<dbReference type="PANTHER" id="PTHR30458">
    <property type="entry name" value="PHENYLACETIC ACID DEGRADATION PROTEIN PAA"/>
    <property type="match status" value="1"/>
</dbReference>
<organism evidence="1 2">
    <name type="scientific">Marivirga aurantiaca</name>
    <dbReference type="NCBI Taxonomy" id="2802615"/>
    <lineage>
        <taxon>Bacteria</taxon>
        <taxon>Pseudomonadati</taxon>
        <taxon>Bacteroidota</taxon>
        <taxon>Cytophagia</taxon>
        <taxon>Cytophagales</taxon>
        <taxon>Marivirgaceae</taxon>
        <taxon>Marivirga</taxon>
    </lineage>
</organism>
<dbReference type="InterPro" id="IPR011882">
    <property type="entry name" value="PaaC"/>
</dbReference>
<dbReference type="EMBL" id="JAEQBW010000001">
    <property type="protein sequence ID" value="MBK6263964.1"/>
    <property type="molecule type" value="Genomic_DNA"/>
</dbReference>
<dbReference type="SUPFAM" id="SSF47240">
    <property type="entry name" value="Ferritin-like"/>
    <property type="match status" value="1"/>
</dbReference>
<dbReference type="RefSeq" id="WP_201429644.1">
    <property type="nucleotide sequence ID" value="NZ_JAEQBW010000001.1"/>
</dbReference>
<dbReference type="Gene3D" id="1.20.1260.10">
    <property type="match status" value="1"/>
</dbReference>
<sequence>MTEEALKDLLYKIADDQLILGHRNSEWTGMGPLLEEDIAFSSMAQDKVGSSLAFYTLLHDLGEQEPDTVAFTRNAEQFHNCQFVELPIGEYNFSLIRHFLFDHAELIRFQMLAECPIEEVAQVAKKLKGEVKYHVMHANTWIKQLSNANEEAHTRMQESLNYALPYALGIFEPSQFENDFIEAGIYPGEKAIETKWKENISKILTEAGLTLPAWDSIEAVYGGRYGKHTEHLQPLLSEMTEVFNVDPTADW</sequence>
<dbReference type="InterPro" id="IPR052703">
    <property type="entry name" value="Aromatic_CoA_ox/epox"/>
</dbReference>
<dbReference type="AlphaFoldDB" id="A0A935C5R4"/>
<dbReference type="Proteomes" id="UP000611723">
    <property type="component" value="Unassembled WGS sequence"/>
</dbReference>
<dbReference type="PANTHER" id="PTHR30458:SF0">
    <property type="entry name" value="1,2-PHENYLACETYL-COA EPOXIDASE, SUBUNIT C"/>
    <property type="match status" value="1"/>
</dbReference>
<comment type="caution">
    <text evidence="1">The sequence shown here is derived from an EMBL/GenBank/DDBJ whole genome shotgun (WGS) entry which is preliminary data.</text>
</comment>
<reference evidence="1" key="1">
    <citation type="submission" date="2021-01" db="EMBL/GenBank/DDBJ databases">
        <title>Marivirga aurantiaca sp. nov., isolated from intertidal surface sediments.</title>
        <authorList>
            <person name="Zhang M."/>
        </authorList>
    </citation>
    <scope>NUCLEOTIDE SEQUENCE</scope>
    <source>
        <strain evidence="1">S37H4</strain>
    </source>
</reference>
<dbReference type="InterPro" id="IPR012347">
    <property type="entry name" value="Ferritin-like"/>
</dbReference>
<dbReference type="InterPro" id="IPR009078">
    <property type="entry name" value="Ferritin-like_SF"/>
</dbReference>
<evidence type="ECO:0000313" key="2">
    <source>
        <dbReference type="Proteomes" id="UP000611723"/>
    </source>
</evidence>
<keyword evidence="2" id="KW-1185">Reference proteome</keyword>
<gene>
    <name evidence="1" type="primary">paaC</name>
    <name evidence="1" type="ORF">JKA74_02860</name>
</gene>